<evidence type="ECO:0000256" key="1">
    <source>
        <dbReference type="SAM" id="SignalP"/>
    </source>
</evidence>
<evidence type="ECO:0000313" key="2">
    <source>
        <dbReference type="EMBL" id="BAU85015.1"/>
    </source>
</evidence>
<evidence type="ECO:0000313" key="3">
    <source>
        <dbReference type="Proteomes" id="UP000217676"/>
    </source>
</evidence>
<dbReference type="Proteomes" id="UP000217676">
    <property type="component" value="Chromosome"/>
</dbReference>
<dbReference type="AlphaFoldDB" id="A0A160P2Q3"/>
<proteinExistence type="predicted"/>
<feature type="chain" id="PRO_5007818396" evidence="1">
    <location>
        <begin position="27"/>
        <end position="550"/>
    </location>
</feature>
<dbReference type="EMBL" id="AP017424">
    <property type="protein sequence ID" value="BAU85015.1"/>
    <property type="molecule type" value="Genomic_DNA"/>
</dbReference>
<sequence length="550" mass="60174">MRAATVFTLSAGLALPALATAPAAYAIDTITRVTTSDDGRPVVELTSNALWVKVSVLASTAPDAAVLASTDDLSWQSADEATDRSYGWTTAEGLKLPEGTRLGDYPVVVEYRLSSGTVQKWTGGTYSHKLHTGVSKLSFDHKKTSYDDRNVVLSGQATTWDPSTGERTPAREGTKIKVSLELFDFDWRYVDLTATTGADGTFSLPFTPNASIRRGKATVVEPAADTDPDAGRPVPEVGVETTTYRVNAGQNKYRVAKNTDVTMSGMVQRLTPDGWKPFSGIPVVTANTEPNRSTTVTGQMGTGTTAADGSFKYGARATYATQIYTFPRPSVYFSDTAYDQGEIAVPQPITYSGVNITMDEFGKVRATARVNGGDCRDEPVHLQVSFDSGRTWSKLKYGTMQWDNSFSYCKIDVSTWGYVSAMYRLHHYETDRFALKDSGAVKLARIETRFSAFSVSPSRPRVNSYMTVTGTVQKKTGGTWKALSGAKVTLLFRPKGDSNWYWVTRNVPTDSAGRFSFKAKNYGDGTWGMVKQTQTGYFYSESKEKYIDAI</sequence>
<keyword evidence="3" id="KW-1185">Reference proteome</keyword>
<dbReference type="RefSeq" id="WP_359874042.1">
    <property type="nucleotide sequence ID" value="NZ_JBEYHT010000007.1"/>
</dbReference>
<dbReference type="KEGG" id="slau:SLA_4127"/>
<feature type="signal peptide" evidence="1">
    <location>
        <begin position="1"/>
        <end position="26"/>
    </location>
</feature>
<organism evidence="2 3">
    <name type="scientific">Streptomyces laurentii</name>
    <dbReference type="NCBI Taxonomy" id="39478"/>
    <lineage>
        <taxon>Bacteria</taxon>
        <taxon>Bacillati</taxon>
        <taxon>Actinomycetota</taxon>
        <taxon>Actinomycetes</taxon>
        <taxon>Kitasatosporales</taxon>
        <taxon>Streptomycetaceae</taxon>
        <taxon>Streptomyces</taxon>
    </lineage>
</organism>
<name>A0A160P2Q3_STRLU</name>
<gene>
    <name evidence="2" type="ORF">SLA_4127</name>
</gene>
<protein>
    <submittedName>
        <fullName evidence="2">Uncharacterized protein</fullName>
    </submittedName>
</protein>
<accession>A0A160P2Q3</accession>
<keyword evidence="1" id="KW-0732">Signal</keyword>
<reference evidence="2 3" key="1">
    <citation type="journal article" date="2016" name="Genome Announc.">
        <title>Complete Genome Sequence of Thiostrepton-Producing Streptomyces laurentii ATCC 31255.</title>
        <authorList>
            <person name="Doi K."/>
            <person name="Fujino Y."/>
            <person name="Nagayoshi Y."/>
            <person name="Ohshima T."/>
            <person name="Ogata S."/>
        </authorList>
    </citation>
    <scope>NUCLEOTIDE SEQUENCE [LARGE SCALE GENOMIC DNA]</scope>
    <source>
        <strain evidence="2 3">ATCC 31255</strain>
    </source>
</reference>